<name>A0ABN3SQI2_9ACTN</name>
<dbReference type="PROSITE" id="PS50977">
    <property type="entry name" value="HTH_TETR_2"/>
    <property type="match status" value="1"/>
</dbReference>
<dbReference type="SUPFAM" id="SSF48498">
    <property type="entry name" value="Tetracyclin repressor-like, C-terminal domain"/>
    <property type="match status" value="1"/>
</dbReference>
<organism evidence="4 5">
    <name type="scientific">Nonomuraea recticatena</name>
    <dbReference type="NCBI Taxonomy" id="46178"/>
    <lineage>
        <taxon>Bacteria</taxon>
        <taxon>Bacillati</taxon>
        <taxon>Actinomycetota</taxon>
        <taxon>Actinomycetes</taxon>
        <taxon>Streptosporangiales</taxon>
        <taxon>Streptosporangiaceae</taxon>
        <taxon>Nonomuraea</taxon>
    </lineage>
</organism>
<dbReference type="InterPro" id="IPR009057">
    <property type="entry name" value="Homeodomain-like_sf"/>
</dbReference>
<keyword evidence="5" id="KW-1185">Reference proteome</keyword>
<keyword evidence="1 2" id="KW-0238">DNA-binding</keyword>
<dbReference type="Gene3D" id="1.10.357.10">
    <property type="entry name" value="Tetracycline Repressor, domain 2"/>
    <property type="match status" value="1"/>
</dbReference>
<comment type="caution">
    <text evidence="4">The sequence shown here is derived from an EMBL/GenBank/DDBJ whole genome shotgun (WGS) entry which is preliminary data.</text>
</comment>
<dbReference type="InterPro" id="IPR036271">
    <property type="entry name" value="Tet_transcr_reg_TetR-rel_C_sf"/>
</dbReference>
<dbReference type="Pfam" id="PF17926">
    <property type="entry name" value="TetR_C_21"/>
    <property type="match status" value="1"/>
</dbReference>
<dbReference type="Proteomes" id="UP001501666">
    <property type="component" value="Unassembled WGS sequence"/>
</dbReference>
<evidence type="ECO:0000256" key="1">
    <source>
        <dbReference type="ARBA" id="ARBA00023125"/>
    </source>
</evidence>
<feature type="DNA-binding region" description="H-T-H motif" evidence="2">
    <location>
        <begin position="36"/>
        <end position="55"/>
    </location>
</feature>
<reference evidence="4 5" key="1">
    <citation type="journal article" date="2019" name="Int. J. Syst. Evol. Microbiol.">
        <title>The Global Catalogue of Microorganisms (GCM) 10K type strain sequencing project: providing services to taxonomists for standard genome sequencing and annotation.</title>
        <authorList>
            <consortium name="The Broad Institute Genomics Platform"/>
            <consortium name="The Broad Institute Genome Sequencing Center for Infectious Disease"/>
            <person name="Wu L."/>
            <person name="Ma J."/>
        </authorList>
    </citation>
    <scope>NUCLEOTIDE SEQUENCE [LARGE SCALE GENOMIC DNA]</scope>
    <source>
        <strain evidence="4 5">JCM 6835</strain>
    </source>
</reference>
<accession>A0ABN3SQI2</accession>
<dbReference type="Pfam" id="PF00440">
    <property type="entry name" value="TetR_N"/>
    <property type="match status" value="1"/>
</dbReference>
<gene>
    <name evidence="4" type="ORF">GCM10010412_068130</name>
</gene>
<protein>
    <submittedName>
        <fullName evidence="4">TetR/AcrR family transcriptional regulator</fullName>
    </submittedName>
</protein>
<dbReference type="SUPFAM" id="SSF46689">
    <property type="entry name" value="Homeodomain-like"/>
    <property type="match status" value="1"/>
</dbReference>
<dbReference type="EMBL" id="BAAATE010000023">
    <property type="protein sequence ID" value="GAA2682748.1"/>
    <property type="molecule type" value="Genomic_DNA"/>
</dbReference>
<dbReference type="PANTHER" id="PTHR30328">
    <property type="entry name" value="TRANSCRIPTIONAL REPRESSOR"/>
    <property type="match status" value="1"/>
</dbReference>
<dbReference type="PANTHER" id="PTHR30328:SF54">
    <property type="entry name" value="HTH-TYPE TRANSCRIPTIONAL REPRESSOR SCO4008"/>
    <property type="match status" value="1"/>
</dbReference>
<dbReference type="PRINTS" id="PR00455">
    <property type="entry name" value="HTHTETR"/>
</dbReference>
<proteinExistence type="predicted"/>
<dbReference type="InterPro" id="IPR050109">
    <property type="entry name" value="HTH-type_TetR-like_transc_reg"/>
</dbReference>
<dbReference type="InterPro" id="IPR001647">
    <property type="entry name" value="HTH_TetR"/>
</dbReference>
<feature type="domain" description="HTH tetR-type" evidence="3">
    <location>
        <begin position="13"/>
        <end position="73"/>
    </location>
</feature>
<evidence type="ECO:0000259" key="3">
    <source>
        <dbReference type="PROSITE" id="PS50977"/>
    </source>
</evidence>
<evidence type="ECO:0000256" key="2">
    <source>
        <dbReference type="PROSITE-ProRule" id="PRU00335"/>
    </source>
</evidence>
<dbReference type="InterPro" id="IPR041467">
    <property type="entry name" value="Sco4008_C"/>
</dbReference>
<dbReference type="RefSeq" id="WP_346152226.1">
    <property type="nucleotide sequence ID" value="NZ_BAAATE010000023.1"/>
</dbReference>
<sequence>MRREPEDKQRDAERTKQRIVQAAVEEFAAKGFAGARVSAIADRAGVNKQLISYYFGGKEGLYRELTSQWQSTESGFADPSLSLGELVAGYVRANAANPAFGKLLVWEGLREGEPAQEFVADMRRNVEALRERQRLGELPPSLEPEAVLVALFAMAAAGVAFPQIVRAVYGEDPASPEFAERYAAQVEALLGALAAG</sequence>
<evidence type="ECO:0000313" key="4">
    <source>
        <dbReference type="EMBL" id="GAA2682748.1"/>
    </source>
</evidence>
<evidence type="ECO:0000313" key="5">
    <source>
        <dbReference type="Proteomes" id="UP001501666"/>
    </source>
</evidence>